<accession>A0A7S1EQD9</accession>
<dbReference type="PANTHER" id="PTHR24055">
    <property type="entry name" value="MITOGEN-ACTIVATED PROTEIN KINASE"/>
    <property type="match status" value="1"/>
</dbReference>
<feature type="region of interest" description="Disordered" evidence="7">
    <location>
        <begin position="545"/>
        <end position="584"/>
    </location>
</feature>
<dbReference type="InterPro" id="IPR017441">
    <property type="entry name" value="Protein_kinase_ATP_BS"/>
</dbReference>
<dbReference type="SMART" id="SM00220">
    <property type="entry name" value="S_TKc"/>
    <property type="match status" value="1"/>
</dbReference>
<evidence type="ECO:0000256" key="6">
    <source>
        <dbReference type="PROSITE-ProRule" id="PRU10141"/>
    </source>
</evidence>
<dbReference type="FunFam" id="1.10.510.10:FF:000098">
    <property type="entry name" value="Mitogen-activated protein kinase 1"/>
    <property type="match status" value="1"/>
</dbReference>
<gene>
    <name evidence="9" type="ORF">TOLI1172_LOCUS1368</name>
</gene>
<protein>
    <recommendedName>
        <fullName evidence="8">Protein kinase domain-containing protein</fullName>
    </recommendedName>
</protein>
<dbReference type="PROSITE" id="PS00108">
    <property type="entry name" value="PROTEIN_KINASE_ST"/>
    <property type="match status" value="1"/>
</dbReference>
<dbReference type="InterPro" id="IPR011009">
    <property type="entry name" value="Kinase-like_dom_sf"/>
</dbReference>
<feature type="binding site" evidence="6">
    <location>
        <position position="63"/>
    </location>
    <ligand>
        <name>ATP</name>
        <dbReference type="ChEBI" id="CHEBI:30616"/>
    </ligand>
</feature>
<evidence type="ECO:0000256" key="7">
    <source>
        <dbReference type="SAM" id="MobiDB-lite"/>
    </source>
</evidence>
<dbReference type="EMBL" id="HBFP01001879">
    <property type="protein sequence ID" value="CAD8816980.1"/>
    <property type="molecule type" value="Transcribed_RNA"/>
</dbReference>
<feature type="region of interest" description="Disordered" evidence="7">
    <location>
        <begin position="504"/>
        <end position="532"/>
    </location>
</feature>
<organism evidence="9">
    <name type="scientific">Timspurckia oligopyrenoides</name>
    <dbReference type="NCBI Taxonomy" id="708627"/>
    <lineage>
        <taxon>Eukaryota</taxon>
        <taxon>Rhodophyta</taxon>
        <taxon>Bangiophyceae</taxon>
        <taxon>Porphyridiales</taxon>
        <taxon>Porphyridiaceae</taxon>
        <taxon>Timspurckia</taxon>
    </lineage>
</organism>
<dbReference type="Gene3D" id="1.10.510.10">
    <property type="entry name" value="Transferase(Phosphotransferase) domain 1"/>
    <property type="match status" value="1"/>
</dbReference>
<dbReference type="InterPro" id="IPR050117">
    <property type="entry name" value="MAPK"/>
</dbReference>
<dbReference type="PROSITE" id="PS50011">
    <property type="entry name" value="PROTEIN_KINASE_DOM"/>
    <property type="match status" value="1"/>
</dbReference>
<keyword evidence="1" id="KW-0723">Serine/threonine-protein kinase</keyword>
<dbReference type="SUPFAM" id="SSF56112">
    <property type="entry name" value="Protein kinase-like (PK-like)"/>
    <property type="match status" value="1"/>
</dbReference>
<evidence type="ECO:0000256" key="2">
    <source>
        <dbReference type="ARBA" id="ARBA00022679"/>
    </source>
</evidence>
<keyword evidence="2" id="KW-0808">Transferase</keyword>
<dbReference type="GO" id="GO:0005524">
    <property type="term" value="F:ATP binding"/>
    <property type="evidence" value="ECO:0007669"/>
    <property type="project" value="UniProtKB-UniRule"/>
</dbReference>
<keyword evidence="3 6" id="KW-0547">Nucleotide-binding</keyword>
<name>A0A7S1EQD9_9RHOD</name>
<sequence>MQVQGDGGGGGSTGTHSFSTVQFFESASNHRNRYVAKSVIGQGAYGIVCSATDSDTGNSVAVKRIKQVLSSYGLASRVLREIKFLRILSPHENIIKMKDLLVPQQRDHFQDIFVVQELMPSDLTRLLKSKTTLLAPHIKYIMFQILRGVNFLHGSGVMHRDLKPSNLLINAECDLRICDFGLARAMSDNKKDFVFWTDYVATRWYRAPELIMSFHTTYSTAIDMWSAGCIFGEMLNDGRPLFPGMNQYHQLELFVDLLGTPTPQAISKVRNTKSKEHLLSLEPKRPQQLSKVFPKAEPRAIDLLEKLLDFDPDLRWSAEQALSHPYFADLHSPDHEPRANPIPEDEFEYEHHAQDAASMRQFFIEEALHYHPDKAHEYIQSDESSYNGAYNVLTAADKFRRAMQFREKGVAERNYDSMPGERLDPMVKNARSTVEARNAAGTVNGYAEPTAMETDHPMEQQPSVCGSSSSSAAMQTETVQHPPVQDASVARKVTDARYNVRKGNTAAAAGSSAAPPRVGKPISSKSIGSSTKVRTVSLSQQVASRQNHVAAAAPVRTVQYNTKKPNNYGESQPMSTGVTPTTRY</sequence>
<dbReference type="CDD" id="cd07834">
    <property type="entry name" value="STKc_MAPK"/>
    <property type="match status" value="1"/>
</dbReference>
<feature type="region of interest" description="Disordered" evidence="7">
    <location>
        <begin position="456"/>
        <end position="484"/>
    </location>
</feature>
<dbReference type="InterPro" id="IPR000719">
    <property type="entry name" value="Prot_kinase_dom"/>
</dbReference>
<dbReference type="PROSITE" id="PS00107">
    <property type="entry name" value="PROTEIN_KINASE_ATP"/>
    <property type="match status" value="1"/>
</dbReference>
<evidence type="ECO:0000259" key="8">
    <source>
        <dbReference type="PROSITE" id="PS50011"/>
    </source>
</evidence>
<dbReference type="Pfam" id="PF00069">
    <property type="entry name" value="Pkinase"/>
    <property type="match status" value="1"/>
</dbReference>
<dbReference type="FunFam" id="3.30.200.20:FF:000046">
    <property type="entry name" value="Mitogen-activated protein kinase"/>
    <property type="match status" value="1"/>
</dbReference>
<feature type="compositionally biased region" description="Low complexity" evidence="7">
    <location>
        <begin position="506"/>
        <end position="530"/>
    </location>
</feature>
<keyword evidence="5 6" id="KW-0067">ATP-binding</keyword>
<dbReference type="InterPro" id="IPR008271">
    <property type="entry name" value="Ser/Thr_kinase_AS"/>
</dbReference>
<evidence type="ECO:0000256" key="1">
    <source>
        <dbReference type="ARBA" id="ARBA00022527"/>
    </source>
</evidence>
<evidence type="ECO:0000313" key="9">
    <source>
        <dbReference type="EMBL" id="CAD8816980.1"/>
    </source>
</evidence>
<reference evidence="9" key="1">
    <citation type="submission" date="2021-01" db="EMBL/GenBank/DDBJ databases">
        <authorList>
            <person name="Corre E."/>
            <person name="Pelletier E."/>
            <person name="Niang G."/>
            <person name="Scheremetjew M."/>
            <person name="Finn R."/>
            <person name="Kale V."/>
            <person name="Holt S."/>
            <person name="Cochrane G."/>
            <person name="Meng A."/>
            <person name="Brown T."/>
            <person name="Cohen L."/>
        </authorList>
    </citation>
    <scope>NUCLEOTIDE SEQUENCE</scope>
    <source>
        <strain evidence="9">CCMP3278</strain>
    </source>
</reference>
<feature type="domain" description="Protein kinase" evidence="8">
    <location>
        <begin position="34"/>
        <end position="327"/>
    </location>
</feature>
<evidence type="ECO:0000256" key="4">
    <source>
        <dbReference type="ARBA" id="ARBA00022777"/>
    </source>
</evidence>
<evidence type="ECO:0000256" key="5">
    <source>
        <dbReference type="ARBA" id="ARBA00022840"/>
    </source>
</evidence>
<proteinExistence type="predicted"/>
<dbReference type="Gene3D" id="3.30.200.20">
    <property type="entry name" value="Phosphorylase Kinase, domain 1"/>
    <property type="match status" value="1"/>
</dbReference>
<dbReference type="GO" id="GO:0004674">
    <property type="term" value="F:protein serine/threonine kinase activity"/>
    <property type="evidence" value="ECO:0007669"/>
    <property type="project" value="UniProtKB-KW"/>
</dbReference>
<feature type="compositionally biased region" description="Polar residues" evidence="7">
    <location>
        <begin position="558"/>
        <end position="584"/>
    </location>
</feature>
<evidence type="ECO:0000256" key="3">
    <source>
        <dbReference type="ARBA" id="ARBA00022741"/>
    </source>
</evidence>
<keyword evidence="4" id="KW-0418">Kinase</keyword>
<dbReference type="AlphaFoldDB" id="A0A7S1EQD9"/>